<gene>
    <name evidence="3" type="ORF">EJG51_009070</name>
</gene>
<dbReference type="Pfam" id="PF13559">
    <property type="entry name" value="DUF4129"/>
    <property type="match status" value="1"/>
</dbReference>
<feature type="transmembrane region" description="Helical" evidence="1">
    <location>
        <begin position="180"/>
        <end position="199"/>
    </location>
</feature>
<dbReference type="KEGG" id="upi:EJG51_009070"/>
<name>A0A6M4A3T8_9BURK</name>
<evidence type="ECO:0000256" key="1">
    <source>
        <dbReference type="SAM" id="Phobius"/>
    </source>
</evidence>
<dbReference type="OrthoDB" id="9804872at2"/>
<dbReference type="InterPro" id="IPR038765">
    <property type="entry name" value="Papain-like_cys_pep_sf"/>
</dbReference>
<evidence type="ECO:0000313" key="3">
    <source>
        <dbReference type="EMBL" id="QJQ05976.1"/>
    </source>
</evidence>
<feature type="transmembrane region" description="Helical" evidence="1">
    <location>
        <begin position="31"/>
        <end position="52"/>
    </location>
</feature>
<dbReference type="EMBL" id="CP051152">
    <property type="protein sequence ID" value="QJQ05976.1"/>
    <property type="molecule type" value="Genomic_DNA"/>
</dbReference>
<dbReference type="InterPro" id="IPR021878">
    <property type="entry name" value="TgpA_N"/>
</dbReference>
<feature type="transmembrane region" description="Helical" evidence="1">
    <location>
        <begin position="73"/>
        <end position="92"/>
    </location>
</feature>
<keyword evidence="4" id="KW-1185">Reference proteome</keyword>
<feature type="domain" description="Transglutaminase-like" evidence="2">
    <location>
        <begin position="423"/>
        <end position="494"/>
    </location>
</feature>
<dbReference type="Proteomes" id="UP000274350">
    <property type="component" value="Chromosome"/>
</dbReference>
<dbReference type="PANTHER" id="PTHR42736:SF1">
    <property type="entry name" value="PROTEIN-GLUTAMINE GAMMA-GLUTAMYLTRANSFERASE"/>
    <property type="match status" value="1"/>
</dbReference>
<dbReference type="Gene3D" id="3.10.620.30">
    <property type="match status" value="1"/>
</dbReference>
<dbReference type="AlphaFoldDB" id="A0A6M4A3T8"/>
<keyword evidence="1" id="KW-0812">Transmembrane</keyword>
<dbReference type="InterPro" id="IPR002931">
    <property type="entry name" value="Transglutaminase-like"/>
</dbReference>
<keyword evidence="1" id="KW-1133">Transmembrane helix</keyword>
<feature type="transmembrane region" description="Helical" evidence="1">
    <location>
        <begin position="572"/>
        <end position="596"/>
    </location>
</feature>
<dbReference type="Pfam" id="PF11992">
    <property type="entry name" value="TgpA_N"/>
    <property type="match status" value="1"/>
</dbReference>
<protein>
    <submittedName>
        <fullName evidence="3">DUF3488 domain-containing transglutaminase family protein</fullName>
    </submittedName>
</protein>
<dbReference type="SUPFAM" id="SSF54001">
    <property type="entry name" value="Cysteine proteinases"/>
    <property type="match status" value="1"/>
</dbReference>
<dbReference type="PANTHER" id="PTHR42736">
    <property type="entry name" value="PROTEIN-GLUTAMINE GAMMA-GLUTAMYLTRANSFERASE"/>
    <property type="match status" value="1"/>
</dbReference>
<keyword evidence="1" id="KW-0472">Membrane</keyword>
<sequence length="681" mass="75870">MKPSNLPGFSLSGWQRHWKNRPLARDKADTLLLLTACLLVLLPHLAVFAWWVNAGSLSLMLWRGWLTFSGRRLPRAWVLIPVALTLMAGIYLTYHTFLGREAGVAMLALLLSCKLLEMHAKRDLYIVIFLSFFLLLTSFFYSQSIASAALALLAVLALLTAQLSFQYTGAVPSLWKRIKLGLTILGMAIPLTLIAFFLFPRIQGPLWGLPGDANAGRSGLSDSMSPGNISKLALSEEIAFRVKLSGATPAKSELYWRGIVLNRYDGRTWSHEDDAKPAASTSDLISNGDVLRQEIILEPSGQTWLFALDMPDAAPQLEGMLSGINSQREMNSAQPINNRIRYQANSHGQYRLQSTLTAQALLPSLRLPASYNPQTLRYAAKLRQGISDERQIVNEVLQFFRRENFSYTLEPPLLGVNGIDDFLFGSRAGFCEHYASAFVVLMRASGIPARVVTGYQGGAINNVDGYLEIRQSDAHAWAEVWLSGIGWLRVDPTAAVAPERIQKNLGSTQNSRGLAGLVNLAMSNDSWFGSAIRSANMRWSALNNSWNLWVLNYNQARQFDLMRTLGLSEFDWAQLSLIFFLLSATVMSLLALPFMLNRPQISALDRLYLSLCQKLANQGYPRQAHEAPYSYGQRLRTSLPDTQYAPIHRFLSAYSAAKYGKNVQSEASTVKHLKILLAQCR</sequence>
<reference evidence="3 4" key="1">
    <citation type="journal article" date="2019" name="Int. J. Syst. Evol. Microbiol.">
        <title>Undibacterium piscinae sp. nov., isolated from Korean shiner intestine.</title>
        <authorList>
            <person name="Lee S.Y."/>
            <person name="Kang W."/>
            <person name="Kim P.S."/>
            <person name="Kim H.S."/>
            <person name="Sung H."/>
            <person name="Shin N.R."/>
            <person name="Whon T.W."/>
            <person name="Yun J.H."/>
            <person name="Lee J.Y."/>
            <person name="Lee J.Y."/>
            <person name="Jung M.J."/>
            <person name="Jeong Y.S."/>
            <person name="Tak E.J."/>
            <person name="Han J.E."/>
            <person name="Hyun D.W."/>
            <person name="Kang M.S."/>
            <person name="Lee K.E."/>
            <person name="Lee B.H."/>
            <person name="Bae J.W."/>
        </authorList>
    </citation>
    <scope>NUCLEOTIDE SEQUENCE [LARGE SCALE GENOMIC DNA]</scope>
    <source>
        <strain evidence="3 4">S11R28</strain>
    </source>
</reference>
<proteinExistence type="predicted"/>
<evidence type="ECO:0000313" key="4">
    <source>
        <dbReference type="Proteomes" id="UP000274350"/>
    </source>
</evidence>
<feature type="transmembrane region" description="Helical" evidence="1">
    <location>
        <begin position="148"/>
        <end position="168"/>
    </location>
</feature>
<dbReference type="InterPro" id="IPR052901">
    <property type="entry name" value="Bact_TGase-like"/>
</dbReference>
<dbReference type="Pfam" id="PF01841">
    <property type="entry name" value="Transglut_core"/>
    <property type="match status" value="1"/>
</dbReference>
<feature type="transmembrane region" description="Helical" evidence="1">
    <location>
        <begin position="124"/>
        <end position="142"/>
    </location>
</feature>
<dbReference type="InterPro" id="IPR025403">
    <property type="entry name" value="TgpA-like_C"/>
</dbReference>
<dbReference type="SMART" id="SM00460">
    <property type="entry name" value="TGc"/>
    <property type="match status" value="1"/>
</dbReference>
<evidence type="ECO:0000259" key="2">
    <source>
        <dbReference type="SMART" id="SM00460"/>
    </source>
</evidence>
<organism evidence="3 4">
    <name type="scientific">Undibacterium piscinae</name>
    <dbReference type="NCBI Taxonomy" id="2495591"/>
    <lineage>
        <taxon>Bacteria</taxon>
        <taxon>Pseudomonadati</taxon>
        <taxon>Pseudomonadota</taxon>
        <taxon>Betaproteobacteria</taxon>
        <taxon>Burkholderiales</taxon>
        <taxon>Oxalobacteraceae</taxon>
        <taxon>Undibacterium</taxon>
    </lineage>
</organism>
<accession>A0A6M4A3T8</accession>